<comment type="caution">
    <text evidence="3">The sequence shown here is derived from an EMBL/GenBank/DDBJ whole genome shotgun (WGS) entry which is preliminary data.</text>
</comment>
<evidence type="ECO:0000313" key="3">
    <source>
        <dbReference type="EMBL" id="RLK61935.1"/>
    </source>
</evidence>
<accession>A0A421BC29</accession>
<evidence type="ECO:0000256" key="1">
    <source>
        <dbReference type="SAM" id="MobiDB-lite"/>
    </source>
</evidence>
<dbReference type="OrthoDB" id="5138762at2"/>
<evidence type="ECO:0000259" key="2">
    <source>
        <dbReference type="Pfam" id="PF12358"/>
    </source>
</evidence>
<dbReference type="Proteomes" id="UP000282454">
    <property type="component" value="Unassembled WGS sequence"/>
</dbReference>
<proteinExistence type="predicted"/>
<feature type="domain" description="DUF3644" evidence="2">
    <location>
        <begin position="12"/>
        <end position="168"/>
    </location>
</feature>
<dbReference type="RefSeq" id="WP_121390499.1">
    <property type="nucleotide sequence ID" value="NZ_RCDD01000001.1"/>
</dbReference>
<evidence type="ECO:0000313" key="4">
    <source>
        <dbReference type="Proteomes" id="UP000282454"/>
    </source>
</evidence>
<feature type="region of interest" description="Disordered" evidence="1">
    <location>
        <begin position="348"/>
        <end position="368"/>
    </location>
</feature>
<keyword evidence="4" id="KW-1185">Reference proteome</keyword>
<dbReference type="Pfam" id="PF12358">
    <property type="entry name" value="DUF3644"/>
    <property type="match status" value="1"/>
</dbReference>
<dbReference type="AlphaFoldDB" id="A0A421BC29"/>
<organism evidence="3 4">
    <name type="scientific">Actinokineospora cianjurensis</name>
    <dbReference type="NCBI Taxonomy" id="585224"/>
    <lineage>
        <taxon>Bacteria</taxon>
        <taxon>Bacillati</taxon>
        <taxon>Actinomycetota</taxon>
        <taxon>Actinomycetes</taxon>
        <taxon>Pseudonocardiales</taxon>
        <taxon>Pseudonocardiaceae</taxon>
        <taxon>Actinokineospora</taxon>
    </lineage>
</organism>
<reference evidence="3 4" key="1">
    <citation type="submission" date="2018-10" db="EMBL/GenBank/DDBJ databases">
        <title>Genomic Encyclopedia of Archaeal and Bacterial Type Strains, Phase II (KMG-II): from individual species to whole genera.</title>
        <authorList>
            <person name="Goeker M."/>
        </authorList>
    </citation>
    <scope>NUCLEOTIDE SEQUENCE [LARGE SCALE GENOMIC DNA]</scope>
    <source>
        <strain evidence="3 4">DSM 45657</strain>
    </source>
</reference>
<protein>
    <recommendedName>
        <fullName evidence="2">DUF3644 domain-containing protein</fullName>
    </recommendedName>
</protein>
<name>A0A421BC29_9PSEU</name>
<dbReference type="InterPro" id="IPR022104">
    <property type="entry name" value="DUF3644"/>
</dbReference>
<gene>
    <name evidence="3" type="ORF">CLV68_2480</name>
</gene>
<dbReference type="EMBL" id="RCDD01000001">
    <property type="protein sequence ID" value="RLK61935.1"/>
    <property type="molecule type" value="Genomic_DNA"/>
</dbReference>
<sequence>MKLKQDSRVLKRKALDSLTSAIAAFNSPHGQGRTTKVLLYLQHAFEMLLKAALVQRGTKVFDRETGRSIGFEKCVRLSAESATIKLNEDDAGTLRTIDAMRDDEQHWYNEVSEQVLYLHARAGVTLFDDILQRVFDDRLATHLPTRVLPISVDPPRELSVILNEEYSQTAALLQPGRRAGHEARARIRTLLAMEAHVQPDVRVSSKDVDRVERGIRNGDPLNKVFPQLENIATTIDGSGITLTVHFTKKQGPPVRYVADESIPAAAIREVDLLKKYHRSPTELAEALGITIARSTAVRRHLGLDQDGPHSHLFELGSMRQRRYSDNALAAMREAMGTVDIEAIWQGHKPRGRAKSPGPACTVPGCQAA</sequence>